<dbReference type="GO" id="GO:0006520">
    <property type="term" value="P:amino acid metabolic process"/>
    <property type="evidence" value="ECO:0007669"/>
    <property type="project" value="TreeGrafter"/>
</dbReference>
<dbReference type="GO" id="GO:0008483">
    <property type="term" value="F:transaminase activity"/>
    <property type="evidence" value="ECO:0007669"/>
    <property type="project" value="TreeGrafter"/>
</dbReference>
<dbReference type="InterPro" id="IPR004839">
    <property type="entry name" value="Aminotransferase_I/II_large"/>
</dbReference>
<name>A0A7S3QJW2_DUNTE</name>
<dbReference type="CDD" id="cd00609">
    <property type="entry name" value="AAT_like"/>
    <property type="match status" value="1"/>
</dbReference>
<reference evidence="3" key="1">
    <citation type="submission" date="2021-01" db="EMBL/GenBank/DDBJ databases">
        <authorList>
            <person name="Corre E."/>
            <person name="Pelletier E."/>
            <person name="Niang G."/>
            <person name="Scheremetjew M."/>
            <person name="Finn R."/>
            <person name="Kale V."/>
            <person name="Holt S."/>
            <person name="Cochrane G."/>
            <person name="Meng A."/>
            <person name="Brown T."/>
            <person name="Cohen L."/>
        </authorList>
    </citation>
    <scope>NUCLEOTIDE SEQUENCE</scope>
    <source>
        <strain evidence="3">CCMP1320</strain>
    </source>
</reference>
<dbReference type="PRINTS" id="PR00753">
    <property type="entry name" value="ACCSYNTHASE"/>
</dbReference>
<evidence type="ECO:0000256" key="1">
    <source>
        <dbReference type="ARBA" id="ARBA00022898"/>
    </source>
</evidence>
<dbReference type="Gene3D" id="3.90.1150.10">
    <property type="entry name" value="Aspartate Aminotransferase, domain 1"/>
    <property type="match status" value="1"/>
</dbReference>
<evidence type="ECO:0000259" key="2">
    <source>
        <dbReference type="Pfam" id="PF00155"/>
    </source>
</evidence>
<evidence type="ECO:0000313" key="3">
    <source>
        <dbReference type="EMBL" id="CAE0485096.1"/>
    </source>
</evidence>
<dbReference type="SUPFAM" id="SSF53383">
    <property type="entry name" value="PLP-dependent transferases"/>
    <property type="match status" value="1"/>
</dbReference>
<keyword evidence="1" id="KW-0663">Pyridoxal phosphate</keyword>
<dbReference type="Pfam" id="PF00155">
    <property type="entry name" value="Aminotran_1_2"/>
    <property type="match status" value="1"/>
</dbReference>
<dbReference type="Gene3D" id="3.40.640.10">
    <property type="entry name" value="Type I PLP-dependent aspartate aminotransferase-like (Major domain)"/>
    <property type="match status" value="1"/>
</dbReference>
<accession>A0A7S3QJW2</accession>
<sequence>MREFTDQHKTKPDFIQQCSTNLRKLNCSSCLCCCKLKNVSLVKGKAVKQSRNCTGDTFEAPLPQLPAEICQSLSVARGRASQCCPMEQVWLGPWPGSTAPPAFYSTLSNFTDEDNQISLDGLSAAFQNARQRPWTPEDQEGSIICSVAENKLNASMLHERISGLQPPLSCLSYPASYRGTPECRNAMARMAQRTFMKGIEVDPTNLVIQAGAGAILDTLFWLICEPNDAVLIPGPIYPAFMNDLQVRDEAHPSIFQLDEQQGDVGGQLEAASAAEAEQGRAVRAILLTNPNNPCGIIYKPETVMEIVKWCLRNNVHIVSDEVYANSVFGRDTPDFVSAVVLVRTEASSLPPEHVERIPELLHVVFGMSKDFCASGLRIGVLHTRNAAILQAMDNLSYFHCCSAHTQWIVTQALADDAFIDSFIARNRQLLRNSYELLSGAMDKAGIPYLPACAAMFLWIDLGAWLSEPTWEEENLLWEAMMNEAKVLFTPGQACKAERPGFFRVCWAWVPPEALPIAVSRLKQLLDARKKAISN</sequence>
<dbReference type="AlphaFoldDB" id="A0A7S3QJW2"/>
<proteinExistence type="predicted"/>
<dbReference type="InterPro" id="IPR015422">
    <property type="entry name" value="PyrdxlP-dep_Trfase_small"/>
</dbReference>
<dbReference type="InterPro" id="IPR050478">
    <property type="entry name" value="Ethylene_sulfur-biosynth"/>
</dbReference>
<dbReference type="InterPro" id="IPR015421">
    <property type="entry name" value="PyrdxlP-dep_Trfase_major"/>
</dbReference>
<dbReference type="InterPro" id="IPR015424">
    <property type="entry name" value="PyrdxlP-dep_Trfase"/>
</dbReference>
<dbReference type="GO" id="GO:0030170">
    <property type="term" value="F:pyridoxal phosphate binding"/>
    <property type="evidence" value="ECO:0007669"/>
    <property type="project" value="InterPro"/>
</dbReference>
<dbReference type="PANTHER" id="PTHR43795:SF39">
    <property type="entry name" value="AMINOTRANSFERASE CLASS I_CLASSII DOMAIN-CONTAINING PROTEIN"/>
    <property type="match status" value="1"/>
</dbReference>
<dbReference type="PANTHER" id="PTHR43795">
    <property type="entry name" value="BIFUNCTIONAL ASPARTATE AMINOTRANSFERASE AND GLUTAMATE/ASPARTATE-PREPHENATE AMINOTRANSFERASE-RELATED"/>
    <property type="match status" value="1"/>
</dbReference>
<organism evidence="3">
    <name type="scientific">Dunaliella tertiolecta</name>
    <name type="common">Green alga</name>
    <dbReference type="NCBI Taxonomy" id="3047"/>
    <lineage>
        <taxon>Eukaryota</taxon>
        <taxon>Viridiplantae</taxon>
        <taxon>Chlorophyta</taxon>
        <taxon>core chlorophytes</taxon>
        <taxon>Chlorophyceae</taxon>
        <taxon>CS clade</taxon>
        <taxon>Chlamydomonadales</taxon>
        <taxon>Dunaliellaceae</taxon>
        <taxon>Dunaliella</taxon>
    </lineage>
</organism>
<dbReference type="EMBL" id="HBIP01000297">
    <property type="protein sequence ID" value="CAE0485096.1"/>
    <property type="molecule type" value="Transcribed_RNA"/>
</dbReference>
<feature type="domain" description="Aminotransferase class I/classII large" evidence="2">
    <location>
        <begin position="176"/>
        <end position="521"/>
    </location>
</feature>
<protein>
    <recommendedName>
        <fullName evidence="2">Aminotransferase class I/classII large domain-containing protein</fullName>
    </recommendedName>
</protein>
<gene>
    <name evidence="3" type="ORF">DTER00134_LOCUS135</name>
</gene>